<evidence type="ECO:0000313" key="2">
    <source>
        <dbReference type="EMBL" id="SUA78933.1"/>
    </source>
</evidence>
<dbReference type="AlphaFoldDB" id="A0A378YQA9"/>
<organism evidence="2 3">
    <name type="scientific">Nocardia otitidiscaviarum</name>
    <dbReference type="NCBI Taxonomy" id="1823"/>
    <lineage>
        <taxon>Bacteria</taxon>
        <taxon>Bacillati</taxon>
        <taxon>Actinomycetota</taxon>
        <taxon>Actinomycetes</taxon>
        <taxon>Mycobacteriales</taxon>
        <taxon>Nocardiaceae</taxon>
        <taxon>Nocardia</taxon>
    </lineage>
</organism>
<dbReference type="GO" id="GO:0003677">
    <property type="term" value="F:DNA binding"/>
    <property type="evidence" value="ECO:0007669"/>
    <property type="project" value="InterPro"/>
</dbReference>
<dbReference type="Pfam" id="PF19054">
    <property type="entry name" value="DUF5753"/>
    <property type="match status" value="1"/>
</dbReference>
<proteinExistence type="predicted"/>
<feature type="domain" description="HTH cro/C1-type" evidence="1">
    <location>
        <begin position="17"/>
        <end position="71"/>
    </location>
</feature>
<dbReference type="RefSeq" id="WP_039816214.1">
    <property type="nucleotide sequence ID" value="NZ_UGRY01000002.1"/>
</dbReference>
<reference evidence="2 3" key="1">
    <citation type="submission" date="2018-06" db="EMBL/GenBank/DDBJ databases">
        <authorList>
            <consortium name="Pathogen Informatics"/>
            <person name="Doyle S."/>
        </authorList>
    </citation>
    <scope>NUCLEOTIDE SEQUENCE [LARGE SCALE GENOMIC DNA]</scope>
    <source>
        <strain evidence="2 3">NCTC1934</strain>
    </source>
</reference>
<dbReference type="Proteomes" id="UP000255467">
    <property type="component" value="Unassembled WGS sequence"/>
</dbReference>
<dbReference type="SUPFAM" id="SSF47413">
    <property type="entry name" value="lambda repressor-like DNA-binding domains"/>
    <property type="match status" value="1"/>
</dbReference>
<evidence type="ECO:0000313" key="3">
    <source>
        <dbReference type="Proteomes" id="UP000255467"/>
    </source>
</evidence>
<gene>
    <name evidence="2" type="ORF">NCTC1934_03555</name>
</gene>
<accession>A0A378YQA9</accession>
<dbReference type="CDD" id="cd00093">
    <property type="entry name" value="HTH_XRE"/>
    <property type="match status" value="1"/>
</dbReference>
<dbReference type="STRING" id="1406858.GCA_000710895_02532"/>
<evidence type="ECO:0000259" key="1">
    <source>
        <dbReference type="PROSITE" id="PS50943"/>
    </source>
</evidence>
<dbReference type="OrthoDB" id="4285266at2"/>
<dbReference type="InterPro" id="IPR010982">
    <property type="entry name" value="Lambda_DNA-bd_dom_sf"/>
</dbReference>
<dbReference type="EMBL" id="UGRY01000002">
    <property type="protein sequence ID" value="SUA78933.1"/>
    <property type="molecule type" value="Genomic_DNA"/>
</dbReference>
<dbReference type="PROSITE" id="PS50943">
    <property type="entry name" value="HTH_CROC1"/>
    <property type="match status" value="1"/>
</dbReference>
<dbReference type="Gene3D" id="1.10.260.40">
    <property type="entry name" value="lambda repressor-like DNA-binding domains"/>
    <property type="match status" value="1"/>
</dbReference>
<dbReference type="InterPro" id="IPR001387">
    <property type="entry name" value="Cro/C1-type_HTH"/>
</dbReference>
<dbReference type="InterPro" id="IPR043917">
    <property type="entry name" value="DUF5753"/>
</dbReference>
<protein>
    <recommendedName>
        <fullName evidence="1">HTH cro/C1-type domain-containing protein</fullName>
    </recommendedName>
</protein>
<keyword evidence="3" id="KW-1185">Reference proteome</keyword>
<sequence length="293" mass="33605">MSEHSSTLPRRQLGRYLREGRMESNLTIAEAASLMEWSESKLQRLETGNAEKIRVLDIRELCRIYDFDDEFTAALVGLAQQSNVKSWWHEYDSLVPEGFDMYVGLESSARTLISYQPDLVPGLLQTPDYARVLIADYWPDAPREQIDRRLQLRVRRQHLLTRKRSPAVFDVVLHETALRRVVGTPRIMSAQLRRVADMSTLPTITVRVLPFSAGVPSGHTVGPFVILEFGRDPRHRPVDPTVVYLENYLGDLYLEKQAAVDRYREAYHALQHAALDEASSRDLLREAAKEYVT</sequence>
<dbReference type="Pfam" id="PF13560">
    <property type="entry name" value="HTH_31"/>
    <property type="match status" value="1"/>
</dbReference>
<name>A0A378YQA9_9NOCA</name>
<dbReference type="SMART" id="SM00530">
    <property type="entry name" value="HTH_XRE"/>
    <property type="match status" value="1"/>
</dbReference>